<dbReference type="PANTHER" id="PTHR43065:SF10">
    <property type="entry name" value="PEROXIDE STRESS-ACTIVATED HISTIDINE KINASE MAK3"/>
    <property type="match status" value="1"/>
</dbReference>
<name>A0A519B9I7_9DELT</name>
<comment type="caution">
    <text evidence="11">The sequence shown here is derived from an EMBL/GenBank/DDBJ whole genome shotgun (WGS) entry which is preliminary data.</text>
</comment>
<evidence type="ECO:0000256" key="6">
    <source>
        <dbReference type="ARBA" id="ARBA00022777"/>
    </source>
</evidence>
<comment type="catalytic activity">
    <reaction evidence="1">
        <text>ATP + protein L-histidine = ADP + protein N-phospho-L-histidine.</text>
        <dbReference type="EC" id="2.7.13.3"/>
    </reaction>
</comment>
<protein>
    <recommendedName>
        <fullName evidence="2">histidine kinase</fullName>
        <ecNumber evidence="2">2.7.13.3</ecNumber>
    </recommendedName>
</protein>
<dbReference type="InterPro" id="IPR036890">
    <property type="entry name" value="HATPase_C_sf"/>
</dbReference>
<proteinExistence type="predicted"/>
<feature type="transmembrane region" description="Helical" evidence="9">
    <location>
        <begin position="82"/>
        <end position="104"/>
    </location>
</feature>
<dbReference type="EMBL" id="SGBD01000005">
    <property type="protein sequence ID" value="RZD13950.1"/>
    <property type="molecule type" value="Genomic_DNA"/>
</dbReference>
<dbReference type="InterPro" id="IPR004358">
    <property type="entry name" value="Sig_transdc_His_kin-like_C"/>
</dbReference>
<feature type="transmembrane region" description="Helical" evidence="9">
    <location>
        <begin position="48"/>
        <end position="70"/>
    </location>
</feature>
<dbReference type="Pfam" id="PF00512">
    <property type="entry name" value="HisKA"/>
    <property type="match status" value="1"/>
</dbReference>
<dbReference type="GO" id="GO:0005524">
    <property type="term" value="F:ATP binding"/>
    <property type="evidence" value="ECO:0007669"/>
    <property type="project" value="UniProtKB-KW"/>
</dbReference>
<keyword evidence="5" id="KW-0547">Nucleotide-binding</keyword>
<accession>A0A519B9I7</accession>
<organism evidence="11 12">
    <name type="scientific">Candidatus Acidulodesulfobacterium ferriphilum</name>
    <dbReference type="NCBI Taxonomy" id="2597223"/>
    <lineage>
        <taxon>Bacteria</taxon>
        <taxon>Deltaproteobacteria</taxon>
        <taxon>Candidatus Acidulodesulfobacterales</taxon>
        <taxon>Candidatus Acidulodesulfobacterium</taxon>
    </lineage>
</organism>
<dbReference type="InterPro" id="IPR003594">
    <property type="entry name" value="HATPase_dom"/>
</dbReference>
<dbReference type="Gene3D" id="3.30.450.20">
    <property type="entry name" value="PAS domain"/>
    <property type="match status" value="1"/>
</dbReference>
<keyword evidence="9" id="KW-0472">Membrane</keyword>
<evidence type="ECO:0000256" key="3">
    <source>
        <dbReference type="ARBA" id="ARBA00022553"/>
    </source>
</evidence>
<evidence type="ECO:0000256" key="7">
    <source>
        <dbReference type="ARBA" id="ARBA00022840"/>
    </source>
</evidence>
<dbReference type="Gene3D" id="1.10.287.130">
    <property type="match status" value="1"/>
</dbReference>
<reference evidence="11 12" key="1">
    <citation type="submission" date="2019-01" db="EMBL/GenBank/DDBJ databases">
        <title>Insights into ecological role of a new deltaproteobacterial order Candidatus Sinidesulfobacterales (Sva0485) by metagenomics and metatranscriptomics.</title>
        <authorList>
            <person name="Tan S."/>
            <person name="Liu J."/>
            <person name="Fang Y."/>
            <person name="Hedlund B.P."/>
            <person name="Lian Z.H."/>
            <person name="Huang L.Y."/>
            <person name="Li J.T."/>
            <person name="Huang L.N."/>
            <person name="Li W.J."/>
            <person name="Jiang H.C."/>
            <person name="Dong H.L."/>
            <person name="Shu W.S."/>
        </authorList>
    </citation>
    <scope>NUCLEOTIDE SEQUENCE [LARGE SCALE GENOMIC DNA]</scope>
    <source>
        <strain evidence="11">AP3</strain>
    </source>
</reference>
<evidence type="ECO:0000256" key="4">
    <source>
        <dbReference type="ARBA" id="ARBA00022679"/>
    </source>
</evidence>
<dbReference type="InterPro" id="IPR036097">
    <property type="entry name" value="HisK_dim/P_sf"/>
</dbReference>
<feature type="domain" description="Histidine kinase" evidence="10">
    <location>
        <begin position="355"/>
        <end position="584"/>
    </location>
</feature>
<evidence type="ECO:0000256" key="1">
    <source>
        <dbReference type="ARBA" id="ARBA00000085"/>
    </source>
</evidence>
<keyword evidence="3" id="KW-0597">Phosphoprotein</keyword>
<evidence type="ECO:0000256" key="8">
    <source>
        <dbReference type="ARBA" id="ARBA00023012"/>
    </source>
</evidence>
<keyword evidence="6" id="KW-0418">Kinase</keyword>
<feature type="transmembrane region" description="Helical" evidence="9">
    <location>
        <begin position="164"/>
        <end position="185"/>
    </location>
</feature>
<keyword evidence="7" id="KW-0067">ATP-binding</keyword>
<keyword evidence="9" id="KW-1133">Transmembrane helix</keyword>
<dbReference type="Pfam" id="PF02518">
    <property type="entry name" value="HATPase_c"/>
    <property type="match status" value="1"/>
</dbReference>
<dbReference type="PROSITE" id="PS50109">
    <property type="entry name" value="HIS_KIN"/>
    <property type="match status" value="1"/>
</dbReference>
<feature type="transmembrane region" description="Helical" evidence="9">
    <location>
        <begin position="110"/>
        <end position="143"/>
    </location>
</feature>
<dbReference type="Proteomes" id="UP000320813">
    <property type="component" value="Unassembled WGS sequence"/>
</dbReference>
<keyword evidence="8" id="KW-0902">Two-component regulatory system</keyword>
<evidence type="ECO:0000256" key="5">
    <source>
        <dbReference type="ARBA" id="ARBA00022741"/>
    </source>
</evidence>
<keyword evidence="9" id="KW-0812">Transmembrane</keyword>
<dbReference type="InterPro" id="IPR005467">
    <property type="entry name" value="His_kinase_dom"/>
</dbReference>
<evidence type="ECO:0000313" key="12">
    <source>
        <dbReference type="Proteomes" id="UP000320813"/>
    </source>
</evidence>
<dbReference type="AlphaFoldDB" id="A0A519B9I7"/>
<evidence type="ECO:0000259" key="10">
    <source>
        <dbReference type="PROSITE" id="PS50109"/>
    </source>
</evidence>
<dbReference type="CDD" id="cd00082">
    <property type="entry name" value="HisKA"/>
    <property type="match status" value="1"/>
</dbReference>
<dbReference type="SMART" id="SM00387">
    <property type="entry name" value="HATPase_c"/>
    <property type="match status" value="1"/>
</dbReference>
<dbReference type="PRINTS" id="PR00344">
    <property type="entry name" value="BCTRLSENSOR"/>
</dbReference>
<sequence>MAGSILDDYEKIYEKLKFIIIFRPLASSVIILAYILTRFNNLYSYKNIVYFLVITLICLSFLYFGILQYLKKRENFQFLKYFGFIQLFIDFTIISIIVLFNGGLNSKLIFLYYLLILIGGFIFLRLGALVFSIASSIAIGLLADLQYYFNFRYHFFFTANPDKLLFLTSINILGVLIFGSLLHHFSGGMRILSKKIVERDEFIKNSQNFNRELINGFSQGVIVLDNNYAIVFINKAAVQILNLDNFNQAFLNKAGVLFNFNLDIRDILDNFPLIVLNGDNERYDTGYANKHNELKRFEVRHQGKILGFAHTEFANYKNFPGKFMLLFRDITFMKQVEMESKINEGLMTAGKFAGWLAHEVRNPLFAINTSVDILNSQTLDYNGGDYKKLISIIKTESLRLNNLVNDFLGFAKIKSKNIGCNKGNYENFNLFAMVNDLISRFYDSSKNNAGDKMRISIYNRINPDIVVFSEKYRIHQIFANIFQNAVQSVQKKEIKNGAGIIRFGSKIIENRDGRKQLLVCLSDNGEGMDDFTLKNIFKPLFTTKEDGYGLGLSIVYSILENLNGEIKVLSKINKGTLIKITIPV</sequence>
<feature type="transmembrane region" description="Helical" evidence="9">
    <location>
        <begin position="18"/>
        <end position="36"/>
    </location>
</feature>
<dbReference type="PANTHER" id="PTHR43065">
    <property type="entry name" value="SENSOR HISTIDINE KINASE"/>
    <property type="match status" value="1"/>
</dbReference>
<gene>
    <name evidence="11" type="ORF">EVJ47_08450</name>
</gene>
<dbReference type="Gene3D" id="3.30.565.10">
    <property type="entry name" value="Histidine kinase-like ATPase, C-terminal domain"/>
    <property type="match status" value="1"/>
</dbReference>
<dbReference type="SUPFAM" id="SSF55874">
    <property type="entry name" value="ATPase domain of HSP90 chaperone/DNA topoisomerase II/histidine kinase"/>
    <property type="match status" value="1"/>
</dbReference>
<dbReference type="SMART" id="SM00388">
    <property type="entry name" value="HisKA"/>
    <property type="match status" value="1"/>
</dbReference>
<dbReference type="SUPFAM" id="SSF47384">
    <property type="entry name" value="Homodimeric domain of signal transducing histidine kinase"/>
    <property type="match status" value="1"/>
</dbReference>
<evidence type="ECO:0000313" key="11">
    <source>
        <dbReference type="EMBL" id="RZD13950.1"/>
    </source>
</evidence>
<evidence type="ECO:0000256" key="9">
    <source>
        <dbReference type="SAM" id="Phobius"/>
    </source>
</evidence>
<keyword evidence="4" id="KW-0808">Transferase</keyword>
<dbReference type="EC" id="2.7.13.3" evidence="2"/>
<dbReference type="GO" id="GO:0000155">
    <property type="term" value="F:phosphorelay sensor kinase activity"/>
    <property type="evidence" value="ECO:0007669"/>
    <property type="project" value="InterPro"/>
</dbReference>
<evidence type="ECO:0000256" key="2">
    <source>
        <dbReference type="ARBA" id="ARBA00012438"/>
    </source>
</evidence>
<dbReference type="InterPro" id="IPR003661">
    <property type="entry name" value="HisK_dim/P_dom"/>
</dbReference>